<dbReference type="Proteomes" id="UP000054279">
    <property type="component" value="Unassembled WGS sequence"/>
</dbReference>
<protein>
    <submittedName>
        <fullName evidence="1">Uncharacterized protein</fullName>
    </submittedName>
</protein>
<dbReference type="HOGENOM" id="CLU_002498_9_1_1"/>
<keyword evidence="2" id="KW-1185">Reference proteome</keyword>
<organism evidence="1 2">
    <name type="scientific">Sphaerobolus stellatus (strain SS14)</name>
    <dbReference type="NCBI Taxonomy" id="990650"/>
    <lineage>
        <taxon>Eukaryota</taxon>
        <taxon>Fungi</taxon>
        <taxon>Dikarya</taxon>
        <taxon>Basidiomycota</taxon>
        <taxon>Agaricomycotina</taxon>
        <taxon>Agaricomycetes</taxon>
        <taxon>Phallomycetidae</taxon>
        <taxon>Geastrales</taxon>
        <taxon>Sphaerobolaceae</taxon>
        <taxon>Sphaerobolus</taxon>
    </lineage>
</organism>
<dbReference type="EMBL" id="KN837127">
    <property type="protein sequence ID" value="KIJ42879.1"/>
    <property type="molecule type" value="Genomic_DNA"/>
</dbReference>
<dbReference type="OrthoDB" id="2692094at2759"/>
<reference evidence="1 2" key="1">
    <citation type="submission" date="2014-06" db="EMBL/GenBank/DDBJ databases">
        <title>Evolutionary Origins and Diversification of the Mycorrhizal Mutualists.</title>
        <authorList>
            <consortium name="DOE Joint Genome Institute"/>
            <consortium name="Mycorrhizal Genomics Consortium"/>
            <person name="Kohler A."/>
            <person name="Kuo A."/>
            <person name="Nagy L.G."/>
            <person name="Floudas D."/>
            <person name="Copeland A."/>
            <person name="Barry K.W."/>
            <person name="Cichocki N."/>
            <person name="Veneault-Fourrey C."/>
            <person name="LaButti K."/>
            <person name="Lindquist E.A."/>
            <person name="Lipzen A."/>
            <person name="Lundell T."/>
            <person name="Morin E."/>
            <person name="Murat C."/>
            <person name="Riley R."/>
            <person name="Ohm R."/>
            <person name="Sun H."/>
            <person name="Tunlid A."/>
            <person name="Henrissat B."/>
            <person name="Grigoriev I.V."/>
            <person name="Hibbett D.S."/>
            <person name="Martin F."/>
        </authorList>
    </citation>
    <scope>NUCLEOTIDE SEQUENCE [LARGE SCALE GENOMIC DNA]</scope>
    <source>
        <strain evidence="1 2">SS14</strain>
    </source>
</reference>
<dbReference type="AlphaFoldDB" id="A0A0C9V7A7"/>
<proteinExistence type="predicted"/>
<accession>A0A0C9V7A7</accession>
<evidence type="ECO:0000313" key="1">
    <source>
        <dbReference type="EMBL" id="KIJ42879.1"/>
    </source>
</evidence>
<gene>
    <name evidence="1" type="ORF">M422DRAFT_170676</name>
</gene>
<evidence type="ECO:0000313" key="2">
    <source>
        <dbReference type="Proteomes" id="UP000054279"/>
    </source>
</evidence>
<name>A0A0C9V7A7_SPHS4</name>
<sequence length="195" mass="22826">MKDHLFGRLTNLIAEDDEVEITQAQRDEVLILRRVMYSHQTCRINFTTYDMQRSQDTINPSTSHRDIMLHARDDPSNPGYHPFWYARVIGIYHCLARLRNQAEFQEVHFLWIRWLGRSDSHVRAAVNPHFLDQVGFVTQDDATDMFGFVDPANVIRACHLIPAFHCGQDDLLKQGSVGRNRTDTDMDYVHHYVNR</sequence>